<protein>
    <submittedName>
        <fullName evidence="2">Uncharacterized protein</fullName>
    </submittedName>
</protein>
<organism evidence="2 3">
    <name type="scientific">Hemibagrus wyckioides</name>
    <dbReference type="NCBI Taxonomy" id="337641"/>
    <lineage>
        <taxon>Eukaryota</taxon>
        <taxon>Metazoa</taxon>
        <taxon>Chordata</taxon>
        <taxon>Craniata</taxon>
        <taxon>Vertebrata</taxon>
        <taxon>Euteleostomi</taxon>
        <taxon>Actinopterygii</taxon>
        <taxon>Neopterygii</taxon>
        <taxon>Teleostei</taxon>
        <taxon>Ostariophysi</taxon>
        <taxon>Siluriformes</taxon>
        <taxon>Bagridae</taxon>
        <taxon>Hemibagrus</taxon>
    </lineage>
</organism>
<keyword evidence="3" id="KW-1185">Reference proteome</keyword>
<accession>A0A9D3SRP3</accession>
<sequence length="115" mass="13754">MMEKKKEAEKLKHFRELYEMEQNMRKQKKQEEKRNIMKVYQFKNNLQGWGVNFLFHPGSRWQTGSIFPKANNEEELISKAAAEAVAKQDKQQREKKKKKVAMLRSIAENRKAVQK</sequence>
<proteinExistence type="predicted"/>
<dbReference type="EMBL" id="JAHKSW010000003">
    <property type="protein sequence ID" value="KAG7334147.1"/>
    <property type="molecule type" value="Genomic_DNA"/>
</dbReference>
<dbReference type="AlphaFoldDB" id="A0A9D3SRP3"/>
<dbReference type="Proteomes" id="UP000824219">
    <property type="component" value="Linkage Group LG03"/>
</dbReference>
<evidence type="ECO:0000256" key="1">
    <source>
        <dbReference type="SAM" id="MobiDB-lite"/>
    </source>
</evidence>
<gene>
    <name evidence="2" type="ORF">KOW79_002554</name>
</gene>
<evidence type="ECO:0000313" key="2">
    <source>
        <dbReference type="EMBL" id="KAG7334147.1"/>
    </source>
</evidence>
<name>A0A9D3SRP3_9TELE</name>
<reference evidence="2 3" key="1">
    <citation type="submission" date="2021-06" db="EMBL/GenBank/DDBJ databases">
        <title>Chromosome-level genome assembly of the red-tail catfish (Hemibagrus wyckioides).</title>
        <authorList>
            <person name="Shao F."/>
        </authorList>
    </citation>
    <scope>NUCLEOTIDE SEQUENCE [LARGE SCALE GENOMIC DNA]</scope>
    <source>
        <strain evidence="2">EC202008001</strain>
        <tissue evidence="2">Blood</tissue>
    </source>
</reference>
<evidence type="ECO:0000313" key="3">
    <source>
        <dbReference type="Proteomes" id="UP000824219"/>
    </source>
</evidence>
<comment type="caution">
    <text evidence="2">The sequence shown here is derived from an EMBL/GenBank/DDBJ whole genome shotgun (WGS) entry which is preliminary data.</text>
</comment>
<feature type="region of interest" description="Disordered" evidence="1">
    <location>
        <begin position="86"/>
        <end position="115"/>
    </location>
</feature>